<dbReference type="GO" id="GO:0005524">
    <property type="term" value="F:ATP binding"/>
    <property type="evidence" value="ECO:0007669"/>
    <property type="project" value="UniProtKB-KW"/>
</dbReference>
<dbReference type="RefSeq" id="WP_313981399.1">
    <property type="nucleotide sequence ID" value="NZ_JASJOS010000007.1"/>
</dbReference>
<dbReference type="GO" id="GO:0061605">
    <property type="term" value="F:molybdopterin-synthase adenylyltransferase activity"/>
    <property type="evidence" value="ECO:0007669"/>
    <property type="project" value="UniProtKB-EC"/>
</dbReference>
<organism evidence="14 15">
    <name type="scientific">Xanthocytophaga flava</name>
    <dbReference type="NCBI Taxonomy" id="3048013"/>
    <lineage>
        <taxon>Bacteria</taxon>
        <taxon>Pseudomonadati</taxon>
        <taxon>Bacteroidota</taxon>
        <taxon>Cytophagia</taxon>
        <taxon>Cytophagales</taxon>
        <taxon>Rhodocytophagaceae</taxon>
        <taxon>Xanthocytophaga</taxon>
    </lineage>
</organism>
<gene>
    <name evidence="14" type="ORF">QNI16_17830</name>
</gene>
<comment type="similarity">
    <text evidence="1">Belongs to the HesA/MoeB/ThiF family.</text>
</comment>
<dbReference type="Gene3D" id="3.40.50.720">
    <property type="entry name" value="NAD(P)-binding Rossmann-like Domain"/>
    <property type="match status" value="1"/>
</dbReference>
<evidence type="ECO:0000259" key="13">
    <source>
        <dbReference type="PROSITE" id="PS50206"/>
    </source>
</evidence>
<sequence>MNMDYERYQKHLLLPEIGIEGQEKLLQARVLVVGAGGLGCPVLQYVAAAGVGTIGIIDADVVSLSNLQRQILYTTDSVGRKKVEVAKEVLLSMNPTIAIKTYPEKFTEDNAQTLLLHYDIVVDCTDNLKARYIINDACVQANKPFVYGSIHRFEGQVAVFNYENGPTYRCLFDEDDAEPPNCADIGVLGVLPGVIGMYQALEVIKLITGIGELLSGKLLMINTLHNIHRTIKIKRRQPIITSNLQEAKPVSLKENSLRVPVSDIVKEFLQNPEVQFIDVREQDLDNAIFPKEKTLHIPLSQLAGYVDDLPQDKLLVVFCQSGRMSNLAVQMLTQQYGLINVENLEGGLNGLSSKQLQK</sequence>
<evidence type="ECO:0000256" key="1">
    <source>
        <dbReference type="ARBA" id="ARBA00009919"/>
    </source>
</evidence>
<protein>
    <recommendedName>
        <fullName evidence="9">Molybdopterin-synthase adenylyltransferase</fullName>
        <ecNumber evidence="8">2.7.7.80</ecNumber>
    </recommendedName>
    <alternativeName>
        <fullName evidence="12">MoaD protein adenylase</fullName>
    </alternativeName>
    <alternativeName>
        <fullName evidence="10">Molybdopterin-converting factor subunit 1 adenylase</fullName>
    </alternativeName>
    <alternativeName>
        <fullName evidence="11">Sulfur carrier protein MoaD adenylyltransferase</fullName>
    </alternativeName>
</protein>
<reference evidence="14" key="1">
    <citation type="submission" date="2023-05" db="EMBL/GenBank/DDBJ databases">
        <authorList>
            <person name="Zhang X."/>
        </authorList>
    </citation>
    <scope>NUCLEOTIDE SEQUENCE</scope>
    <source>
        <strain evidence="14">YF14B1</strain>
    </source>
</reference>
<dbReference type="InterPro" id="IPR045886">
    <property type="entry name" value="ThiF/MoeB/HesA"/>
</dbReference>
<accession>A0AAE3QNK7</accession>
<dbReference type="GO" id="GO:0004792">
    <property type="term" value="F:thiosulfate-cyanide sulfurtransferase activity"/>
    <property type="evidence" value="ECO:0007669"/>
    <property type="project" value="TreeGrafter"/>
</dbReference>
<keyword evidence="3" id="KW-0547">Nucleotide-binding</keyword>
<dbReference type="GO" id="GO:0008641">
    <property type="term" value="F:ubiquitin-like modifier activating enzyme activity"/>
    <property type="evidence" value="ECO:0007669"/>
    <property type="project" value="InterPro"/>
</dbReference>
<dbReference type="PROSITE" id="PS50206">
    <property type="entry name" value="RHODANESE_3"/>
    <property type="match status" value="1"/>
</dbReference>
<dbReference type="InterPro" id="IPR001763">
    <property type="entry name" value="Rhodanese-like_dom"/>
</dbReference>
<dbReference type="Proteomes" id="UP001241110">
    <property type="component" value="Unassembled WGS sequence"/>
</dbReference>
<evidence type="ECO:0000256" key="8">
    <source>
        <dbReference type="ARBA" id="ARBA00066884"/>
    </source>
</evidence>
<evidence type="ECO:0000256" key="9">
    <source>
        <dbReference type="ARBA" id="ARBA00073635"/>
    </source>
</evidence>
<evidence type="ECO:0000256" key="6">
    <source>
        <dbReference type="ARBA" id="ARBA00055169"/>
    </source>
</evidence>
<comment type="function">
    <text evidence="6">Catalyzes the adenylation by ATP of the carboxyl group of the C-terminal glycine of sulfur carrier protein MoaD.</text>
</comment>
<dbReference type="AlphaFoldDB" id="A0AAE3QNK7"/>
<comment type="subunit">
    <text evidence="7">Homodimer. Forms a stable heterotetrameric complex of 2 MoeB and 2 MoaD during adenylation of MoaD.</text>
</comment>
<dbReference type="CDD" id="cd00158">
    <property type="entry name" value="RHOD"/>
    <property type="match status" value="1"/>
</dbReference>
<keyword evidence="2" id="KW-0808">Transferase</keyword>
<evidence type="ECO:0000256" key="5">
    <source>
        <dbReference type="ARBA" id="ARBA00052218"/>
    </source>
</evidence>
<dbReference type="CDD" id="cd00757">
    <property type="entry name" value="ThiF_MoeB_HesA_family"/>
    <property type="match status" value="1"/>
</dbReference>
<dbReference type="SUPFAM" id="SSF69572">
    <property type="entry name" value="Activating enzymes of the ubiquitin-like proteins"/>
    <property type="match status" value="1"/>
</dbReference>
<dbReference type="SMART" id="SM00450">
    <property type="entry name" value="RHOD"/>
    <property type="match status" value="1"/>
</dbReference>
<evidence type="ECO:0000256" key="7">
    <source>
        <dbReference type="ARBA" id="ARBA00063809"/>
    </source>
</evidence>
<evidence type="ECO:0000313" key="14">
    <source>
        <dbReference type="EMBL" id="MDJ1482370.1"/>
    </source>
</evidence>
<dbReference type="PANTHER" id="PTHR10953">
    <property type="entry name" value="UBIQUITIN-ACTIVATING ENZYME E1"/>
    <property type="match status" value="1"/>
</dbReference>
<dbReference type="EC" id="2.7.7.80" evidence="8"/>
<evidence type="ECO:0000256" key="4">
    <source>
        <dbReference type="ARBA" id="ARBA00022840"/>
    </source>
</evidence>
<evidence type="ECO:0000256" key="3">
    <source>
        <dbReference type="ARBA" id="ARBA00022741"/>
    </source>
</evidence>
<dbReference type="EMBL" id="JASJOS010000007">
    <property type="protein sequence ID" value="MDJ1482370.1"/>
    <property type="molecule type" value="Genomic_DNA"/>
</dbReference>
<evidence type="ECO:0000313" key="15">
    <source>
        <dbReference type="Proteomes" id="UP001241110"/>
    </source>
</evidence>
<proteinExistence type="inferred from homology"/>
<evidence type="ECO:0000256" key="2">
    <source>
        <dbReference type="ARBA" id="ARBA00022679"/>
    </source>
</evidence>
<comment type="catalytic activity">
    <reaction evidence="5">
        <text>[molybdopterin-synthase sulfur-carrier protein]-C-terminal Gly-Gly + ATP + H(+) = [molybdopterin-synthase sulfur-carrier protein]-C-terminal Gly-Gly-AMP + diphosphate</text>
        <dbReference type="Rhea" id="RHEA:43616"/>
        <dbReference type="Rhea" id="RHEA-COMP:12159"/>
        <dbReference type="Rhea" id="RHEA-COMP:12202"/>
        <dbReference type="ChEBI" id="CHEBI:15378"/>
        <dbReference type="ChEBI" id="CHEBI:30616"/>
        <dbReference type="ChEBI" id="CHEBI:33019"/>
        <dbReference type="ChEBI" id="CHEBI:90618"/>
        <dbReference type="ChEBI" id="CHEBI:90778"/>
        <dbReference type="EC" id="2.7.7.80"/>
    </reaction>
</comment>
<evidence type="ECO:0000256" key="10">
    <source>
        <dbReference type="ARBA" id="ARBA00075110"/>
    </source>
</evidence>
<comment type="caution">
    <text evidence="14">The sequence shown here is derived from an EMBL/GenBank/DDBJ whole genome shotgun (WGS) entry which is preliminary data.</text>
</comment>
<dbReference type="NCBIfam" id="NF004281">
    <property type="entry name" value="PRK05690.1"/>
    <property type="match status" value="1"/>
</dbReference>
<dbReference type="InterPro" id="IPR035985">
    <property type="entry name" value="Ubiquitin-activating_enz"/>
</dbReference>
<dbReference type="Pfam" id="PF00581">
    <property type="entry name" value="Rhodanese"/>
    <property type="match status" value="1"/>
</dbReference>
<evidence type="ECO:0000256" key="12">
    <source>
        <dbReference type="ARBA" id="ARBA00078531"/>
    </source>
</evidence>
<dbReference type="GO" id="GO:0005829">
    <property type="term" value="C:cytosol"/>
    <property type="evidence" value="ECO:0007669"/>
    <property type="project" value="TreeGrafter"/>
</dbReference>
<evidence type="ECO:0000256" key="11">
    <source>
        <dbReference type="ARBA" id="ARBA00075328"/>
    </source>
</evidence>
<dbReference type="Pfam" id="PF00899">
    <property type="entry name" value="ThiF"/>
    <property type="match status" value="1"/>
</dbReference>
<dbReference type="SUPFAM" id="SSF52821">
    <property type="entry name" value="Rhodanese/Cell cycle control phosphatase"/>
    <property type="match status" value="1"/>
</dbReference>
<dbReference type="PANTHER" id="PTHR10953:SF102">
    <property type="entry name" value="ADENYLYLTRANSFERASE AND SULFURTRANSFERASE MOCS3"/>
    <property type="match status" value="1"/>
</dbReference>
<dbReference type="Gene3D" id="3.40.250.10">
    <property type="entry name" value="Rhodanese-like domain"/>
    <property type="match status" value="1"/>
</dbReference>
<name>A0AAE3QNK7_9BACT</name>
<dbReference type="GO" id="GO:0008146">
    <property type="term" value="F:sulfotransferase activity"/>
    <property type="evidence" value="ECO:0007669"/>
    <property type="project" value="TreeGrafter"/>
</dbReference>
<keyword evidence="4" id="KW-0067">ATP-binding</keyword>
<dbReference type="FunFam" id="3.40.50.720:FF:000033">
    <property type="entry name" value="Adenylyltransferase and sulfurtransferase MOCS3"/>
    <property type="match status" value="1"/>
</dbReference>
<dbReference type="InterPro" id="IPR000594">
    <property type="entry name" value="ThiF_NAD_FAD-bd"/>
</dbReference>
<feature type="domain" description="Rhodanese" evidence="13">
    <location>
        <begin position="270"/>
        <end position="356"/>
    </location>
</feature>
<dbReference type="InterPro" id="IPR036873">
    <property type="entry name" value="Rhodanese-like_dom_sf"/>
</dbReference>